<dbReference type="KEGG" id="vg:40080271"/>
<evidence type="ECO:0000313" key="2">
    <source>
        <dbReference type="Proteomes" id="UP000221614"/>
    </source>
</evidence>
<accession>A0A0S3UFW3</accession>
<dbReference type="GeneID" id="40080271"/>
<keyword evidence="2" id="KW-1185">Reference proteome</keyword>
<sequence>MAADDKEALQTATSNNLIAKDSRDRLVELQKWLKEVLDGHQ</sequence>
<dbReference type="EMBL" id="LC102729">
    <property type="protein sequence ID" value="BAU16405.1"/>
    <property type="molecule type" value="Genomic_DNA"/>
</dbReference>
<proteinExistence type="predicted"/>
<reference evidence="1" key="1">
    <citation type="journal article" date="2016" name="Genome Announc.">
        <title>Complete Genome Sequences of Broad-Host-Range Pseudomonas aeruginosa Bacteriophages phiR18 and phiS12-1.</title>
        <authorList>
            <person name="Furusawa T."/>
            <person name="Iwano H."/>
            <person name="Higuchi H."/>
            <person name="Usui M."/>
            <person name="Maruyama F."/>
            <person name="Nakagawa I."/>
            <person name="Yokota H."/>
            <person name="Tamura Y."/>
        </authorList>
    </citation>
    <scope>NUCLEOTIDE SEQUENCE [LARGE SCALE GENOMIC DNA]</scope>
</reference>
<organism evidence="1 2">
    <name type="scientific">Pseudomonas phage phiR18</name>
    <dbReference type="NCBI Taxonomy" id="1752027"/>
    <lineage>
        <taxon>Viruses</taxon>
        <taxon>Duplodnaviria</taxon>
        <taxon>Heunggongvirae</taxon>
        <taxon>Uroviricota</taxon>
        <taxon>Caudoviricetes</taxon>
        <taxon>Kochitakasuvirus</taxon>
        <taxon>Kochitakasuvirus R18</taxon>
    </lineage>
</organism>
<protein>
    <submittedName>
        <fullName evidence="1">Uncharacterized protein</fullName>
    </submittedName>
</protein>
<name>A0A0S3UFW3_9CAUD</name>
<evidence type="ECO:0000313" key="1">
    <source>
        <dbReference type="EMBL" id="BAU16405.1"/>
    </source>
</evidence>
<dbReference type="Proteomes" id="UP000221614">
    <property type="component" value="Segment"/>
</dbReference>
<dbReference type="RefSeq" id="YP_009604377.1">
    <property type="nucleotide sequence ID" value="NC_041964.1"/>
</dbReference>